<evidence type="ECO:0000313" key="1">
    <source>
        <dbReference type="EMBL" id="NHR07424.1"/>
    </source>
</evidence>
<organism evidence="1 2">
    <name type="scientific">Chromobacterium fluminis</name>
    <dbReference type="NCBI Taxonomy" id="3044269"/>
    <lineage>
        <taxon>Bacteria</taxon>
        <taxon>Pseudomonadati</taxon>
        <taxon>Pseudomonadota</taxon>
        <taxon>Betaproteobacteria</taxon>
        <taxon>Neisseriales</taxon>
        <taxon>Chromobacteriaceae</taxon>
        <taxon>Chromobacterium</taxon>
    </lineage>
</organism>
<reference evidence="1 2" key="1">
    <citation type="submission" date="2020-03" db="EMBL/GenBank/DDBJ databases">
        <title>Draft genome sequence of environmentally isolated cultures.</title>
        <authorList>
            <person name="Wilson H.S."/>
            <person name="De Leon M.E."/>
        </authorList>
    </citation>
    <scope>NUCLEOTIDE SEQUENCE [LARGE SCALE GENOMIC DNA]</scope>
    <source>
        <strain evidence="1 2">HSC-31F16</strain>
    </source>
</reference>
<proteinExistence type="predicted"/>
<protein>
    <submittedName>
        <fullName evidence="1">Uncharacterized protein</fullName>
    </submittedName>
</protein>
<name>A0ABX0LD15_9NEIS</name>
<evidence type="ECO:0000313" key="2">
    <source>
        <dbReference type="Proteomes" id="UP001515641"/>
    </source>
</evidence>
<comment type="caution">
    <text evidence="1">The sequence shown here is derived from an EMBL/GenBank/DDBJ whole genome shotgun (WGS) entry which is preliminary data.</text>
</comment>
<dbReference type="Proteomes" id="UP001515641">
    <property type="component" value="Unassembled WGS sequence"/>
</dbReference>
<dbReference type="RefSeq" id="WP_166453233.1">
    <property type="nucleotide sequence ID" value="NZ_JAAOMA010000034.1"/>
</dbReference>
<sequence>MTLKALFSAARAWIVGPHAVGVMRGLYSDIERDKALDVLAQNGLAAHYYLPAVGVADRELAAACRELAGCGYLIVDRYGDLQGKVAAARPTSDEIAQERRAAFRIVKLADTE</sequence>
<dbReference type="EMBL" id="JAAOMA010000034">
    <property type="protein sequence ID" value="NHR07424.1"/>
    <property type="molecule type" value="Genomic_DNA"/>
</dbReference>
<gene>
    <name evidence="1" type="ORF">HA052_19725</name>
</gene>
<keyword evidence="2" id="KW-1185">Reference proteome</keyword>
<accession>A0ABX0LD15</accession>